<dbReference type="OrthoDB" id="9778733at2"/>
<dbReference type="SMART" id="SM00028">
    <property type="entry name" value="TPR"/>
    <property type="match status" value="7"/>
</dbReference>
<dbReference type="InterPro" id="IPR011990">
    <property type="entry name" value="TPR-like_helical_dom_sf"/>
</dbReference>
<keyword evidence="1" id="KW-0802">TPR repeat</keyword>
<comment type="caution">
    <text evidence="2">The sequence shown here is derived from an EMBL/GenBank/DDBJ whole genome shotgun (WGS) entry which is preliminary data.</text>
</comment>
<keyword evidence="3" id="KW-1185">Reference proteome</keyword>
<feature type="repeat" description="TPR" evidence="1">
    <location>
        <begin position="139"/>
        <end position="172"/>
    </location>
</feature>
<dbReference type="Proteomes" id="UP000251075">
    <property type="component" value="Unassembled WGS sequence"/>
</dbReference>
<evidence type="ECO:0000313" key="2">
    <source>
        <dbReference type="EMBL" id="RAU22894.1"/>
    </source>
</evidence>
<sequence>MDIESELQQGIELQKAGRLGDAVRHYKLVLEVDPANVDALNLMSVLALTAGDFQTAASLAFAAVSEQPDWFVSRVNLGNALQAQGRHDEAIDAFQQAIALNPSSAEAYLNLSDALNQTGRHGEAADMAVQAILIAPEMADAHVNFGNALMGLESPGEALEAYVKAARLDASNALAWMNMGNAHMALGAPDAAVEAYLHSISLSDGPMKRFNLGNAYYALHRFAEAAEAYGKCLELEPNYLDARINLGAVLRDMGRLDDAETTVRDALALAPNEAELHWNLALVQLTRGNYLDGWREYEWRWRTPHFARFVREFNAAEWQGESLDGKTILVHAEQGFGDALEMCRFVPLLADMGATVTLECRPGLGRLFTTLDPRVSVFEVGSQPLPDTDYHVPLMSLPLRFQTTLNSIPSRVPYLRAPDGAATFPDVAAHPGLKVGVAWSGSSTRRDNQPRSFRPHDLLELGDCRLYSLQKGDAAATASDLFDHGLMIDLGPLLGDFADTAAAIGAMDLIVSADTAVAHLAGALGKPVWILLPAPTSAFLWMQGRADSPWYPSARLFRQTTPGDWSSVVAEMHQALAEDILKFSST</sequence>
<dbReference type="InterPro" id="IPR019734">
    <property type="entry name" value="TPR_rpt"/>
</dbReference>
<dbReference type="Pfam" id="PF13432">
    <property type="entry name" value="TPR_16"/>
    <property type="match status" value="3"/>
</dbReference>
<dbReference type="AlphaFoldDB" id="A0A364P0P5"/>
<dbReference type="PANTHER" id="PTHR44809:SF1">
    <property type="entry name" value="PROTEIN O-MANNOSYL-TRANSFERASE TMTC1"/>
    <property type="match status" value="1"/>
</dbReference>
<dbReference type="EMBL" id="PGTO01000003">
    <property type="protein sequence ID" value="RAU22894.1"/>
    <property type="molecule type" value="Genomic_DNA"/>
</dbReference>
<dbReference type="RefSeq" id="WP_112142877.1">
    <property type="nucleotide sequence ID" value="NZ_PGTO01000003.1"/>
</dbReference>
<protein>
    <submittedName>
        <fullName evidence="2">Uncharacterized protein</fullName>
    </submittedName>
</protein>
<dbReference type="SUPFAM" id="SSF48452">
    <property type="entry name" value="TPR-like"/>
    <property type="match status" value="1"/>
</dbReference>
<dbReference type="PROSITE" id="PS50293">
    <property type="entry name" value="TPR_REGION"/>
    <property type="match status" value="1"/>
</dbReference>
<feature type="repeat" description="TPR" evidence="1">
    <location>
        <begin position="71"/>
        <end position="104"/>
    </location>
</feature>
<accession>A0A364P0P5</accession>
<feature type="repeat" description="TPR" evidence="1">
    <location>
        <begin position="206"/>
        <end position="239"/>
    </location>
</feature>
<organism evidence="2 3">
    <name type="scientific">Paramagnetospirillum kuznetsovii</name>
    <dbReference type="NCBI Taxonomy" id="2053833"/>
    <lineage>
        <taxon>Bacteria</taxon>
        <taxon>Pseudomonadati</taxon>
        <taxon>Pseudomonadota</taxon>
        <taxon>Alphaproteobacteria</taxon>
        <taxon>Rhodospirillales</taxon>
        <taxon>Magnetospirillaceae</taxon>
        <taxon>Paramagnetospirillum</taxon>
    </lineage>
</organism>
<proteinExistence type="predicted"/>
<dbReference type="SUPFAM" id="SSF53756">
    <property type="entry name" value="UDP-Glycosyltransferase/glycogen phosphorylase"/>
    <property type="match status" value="1"/>
</dbReference>
<dbReference type="PANTHER" id="PTHR44809">
    <property type="match status" value="1"/>
</dbReference>
<dbReference type="Gene3D" id="3.40.50.2000">
    <property type="entry name" value="Glycogen Phosphorylase B"/>
    <property type="match status" value="1"/>
</dbReference>
<evidence type="ECO:0000256" key="1">
    <source>
        <dbReference type="PROSITE-ProRule" id="PRU00339"/>
    </source>
</evidence>
<dbReference type="PROSITE" id="PS50005">
    <property type="entry name" value="TPR"/>
    <property type="match status" value="4"/>
</dbReference>
<feature type="repeat" description="TPR" evidence="1">
    <location>
        <begin position="240"/>
        <end position="273"/>
    </location>
</feature>
<name>A0A364P0P5_9PROT</name>
<dbReference type="InterPro" id="IPR052943">
    <property type="entry name" value="TMTC_O-mannosyl-trnsfr"/>
</dbReference>
<reference evidence="2 3" key="1">
    <citation type="submission" date="2017-11" db="EMBL/GenBank/DDBJ databases">
        <title>Draft genome sequence of magnetotactic bacterium Magnetospirillum kuznetsovii LBB-42.</title>
        <authorList>
            <person name="Grouzdev D.S."/>
            <person name="Rysina M.S."/>
            <person name="Baslerov R.V."/>
            <person name="Koziaeva V."/>
        </authorList>
    </citation>
    <scope>NUCLEOTIDE SEQUENCE [LARGE SCALE GENOMIC DNA]</scope>
    <source>
        <strain evidence="2 3">LBB-42</strain>
    </source>
</reference>
<evidence type="ECO:0000313" key="3">
    <source>
        <dbReference type="Proteomes" id="UP000251075"/>
    </source>
</evidence>
<gene>
    <name evidence="2" type="ORF">CU669_05795</name>
</gene>
<dbReference type="Gene3D" id="1.25.40.10">
    <property type="entry name" value="Tetratricopeptide repeat domain"/>
    <property type="match status" value="4"/>
</dbReference>
<dbReference type="Pfam" id="PF14559">
    <property type="entry name" value="TPR_19"/>
    <property type="match status" value="1"/>
</dbReference>